<evidence type="ECO:0000313" key="3">
    <source>
        <dbReference type="Proteomes" id="UP000753196"/>
    </source>
</evidence>
<feature type="non-terminal residue" evidence="2">
    <location>
        <position position="724"/>
    </location>
</feature>
<proteinExistence type="predicted"/>
<reference evidence="2" key="1">
    <citation type="submission" date="2020-07" db="EMBL/GenBank/DDBJ databases">
        <title>Huge and variable diversity of episymbiotic CPR bacteria and DPANN archaea in groundwater ecosystems.</title>
        <authorList>
            <person name="He C.Y."/>
            <person name="Keren R."/>
            <person name="Whittaker M."/>
            <person name="Farag I.F."/>
            <person name="Doudna J."/>
            <person name="Cate J.H.D."/>
            <person name="Banfield J.F."/>
        </authorList>
    </citation>
    <scope>NUCLEOTIDE SEQUENCE</scope>
    <source>
        <strain evidence="2">NC_groundwater_973_Pr1_S-0.2um_54_13</strain>
    </source>
</reference>
<dbReference type="AlphaFoldDB" id="A0A932QZM1"/>
<evidence type="ECO:0000313" key="2">
    <source>
        <dbReference type="EMBL" id="MBI3630783.1"/>
    </source>
</evidence>
<dbReference type="Proteomes" id="UP000753196">
    <property type="component" value="Unassembled WGS sequence"/>
</dbReference>
<evidence type="ECO:0000256" key="1">
    <source>
        <dbReference type="SAM" id="Phobius"/>
    </source>
</evidence>
<comment type="caution">
    <text evidence="2">The sequence shown here is derived from an EMBL/GenBank/DDBJ whole genome shotgun (WGS) entry which is preliminary data.</text>
</comment>
<keyword evidence="1" id="KW-1133">Transmembrane helix</keyword>
<keyword evidence="1" id="KW-0472">Membrane</keyword>
<protein>
    <recommendedName>
        <fullName evidence="4">Prepilin-type N-terminal cleavage/methylation domain-containing protein</fullName>
    </recommendedName>
</protein>
<keyword evidence="1" id="KW-0812">Transmembrane</keyword>
<evidence type="ECO:0008006" key="4">
    <source>
        <dbReference type="Google" id="ProtNLM"/>
    </source>
</evidence>
<accession>A0A932QZM1</accession>
<dbReference type="Pfam" id="PF08309">
    <property type="entry name" value="LVIVD"/>
    <property type="match status" value="2"/>
</dbReference>
<gene>
    <name evidence="2" type="ORF">HY221_00385</name>
</gene>
<sequence>MNRAFSTIEIMIAMVIALMVMSGVLVVSFGNQSTILNGQTNAEAVTIGQQLLEQTQANAKSNFSSLTNGNTSGSVASGPLSYSTKVTIASYTDPVTCIDSTLCKMVSAFVYWLGDHGQQLSVTLTTLVTNPSAAAQCSPTLTGDWTQPKHHEYVPSADPALGNNSNGLGLADVEAYHQRLYAVASTSPNTAYTFLIFDLPSNPAQDPIYRGGLDNAPTTIDGLNAITVSGNYAYAASAHSANFGTCVNVSGTNKSCGQLQVIDVSDPTLPAIPDPIKYTYKLPGVTGSSGQSIGKSIFYYKGYIYLGLVNTGGHGPEFNIIDVGGGGASPTAPVWRGGYSVGRTVNAIYVKDDYAYLATDDNVSGNKQLLVLNVNDKANPHLNTPPVGGFFTVSGVGYGFAVNVFDNKVYFGRSYSNASIPNFYILDDSNPASYPNPLPLADPQSSKIVGTADSVDGLATRGSSSSLLLSFLLTNKEFQIWNVTNPGSITSYTSALSLAGFTNGNGTGSGTALNCSGNYFYVALTSPQGNHKDVISTIYPYVPSSYFLSGADITVAQGSSGSNTITRSITSGFPSAETLTVAVPGGASVTSFTNNPCTPNCNSVLTIGVNSLMTPGTYPVTVSGPSGTTMTFNLTVIPGPFDYSLADDTGGSITIKQSKTGTVVVSSTLLAGVTKPVTLNVAGLPAGASATFSNNPCGPTCSSTMTINTGTAAKGTYPNITVTG</sequence>
<dbReference type="InterPro" id="IPR013211">
    <property type="entry name" value="LVIVD"/>
</dbReference>
<name>A0A932QZM1_9BACT</name>
<organism evidence="2 3">
    <name type="scientific">Candidatus Sungiibacteriota bacterium</name>
    <dbReference type="NCBI Taxonomy" id="2750080"/>
    <lineage>
        <taxon>Bacteria</taxon>
        <taxon>Candidatus Sungiibacteriota</taxon>
    </lineage>
</organism>
<dbReference type="EMBL" id="JACQCR010000007">
    <property type="protein sequence ID" value="MBI3630783.1"/>
    <property type="molecule type" value="Genomic_DNA"/>
</dbReference>
<feature type="transmembrane region" description="Helical" evidence="1">
    <location>
        <begin position="12"/>
        <end position="30"/>
    </location>
</feature>